<accession>A0A0D3CWC2</accession>
<dbReference type="EnsemblPlants" id="Bo6g084860.1">
    <property type="protein sequence ID" value="Bo6g084860.1"/>
    <property type="gene ID" value="Bo6g084860"/>
</dbReference>
<proteinExistence type="predicted"/>
<dbReference type="OMA" id="RNNGYMK"/>
<dbReference type="HOGENOM" id="CLU_1373959_0_0_1"/>
<reference evidence="1 2" key="1">
    <citation type="journal article" date="2014" name="Genome Biol.">
        <title>Transcriptome and methylome profiling reveals relics of genome dominance in the mesopolyploid Brassica oleracea.</title>
        <authorList>
            <person name="Parkin I.A."/>
            <person name="Koh C."/>
            <person name="Tang H."/>
            <person name="Robinson S.J."/>
            <person name="Kagale S."/>
            <person name="Clarke W.E."/>
            <person name="Town C.D."/>
            <person name="Nixon J."/>
            <person name="Krishnakumar V."/>
            <person name="Bidwell S.L."/>
            <person name="Denoeud F."/>
            <person name="Belcram H."/>
            <person name="Links M.G."/>
            <person name="Just J."/>
            <person name="Clarke C."/>
            <person name="Bender T."/>
            <person name="Huebert T."/>
            <person name="Mason A.S."/>
            <person name="Pires J.C."/>
            <person name="Barker G."/>
            <person name="Moore J."/>
            <person name="Walley P.G."/>
            <person name="Manoli S."/>
            <person name="Batley J."/>
            <person name="Edwards D."/>
            <person name="Nelson M.N."/>
            <person name="Wang X."/>
            <person name="Paterson A.H."/>
            <person name="King G."/>
            <person name="Bancroft I."/>
            <person name="Chalhoub B."/>
            <person name="Sharpe A.G."/>
        </authorList>
    </citation>
    <scope>NUCLEOTIDE SEQUENCE</scope>
    <source>
        <strain evidence="1 2">cv. TO1000</strain>
    </source>
</reference>
<evidence type="ECO:0000313" key="2">
    <source>
        <dbReference type="Proteomes" id="UP000032141"/>
    </source>
</evidence>
<dbReference type="Proteomes" id="UP000032141">
    <property type="component" value="Chromosome C6"/>
</dbReference>
<name>A0A0D3CWC2_BRAOL</name>
<protein>
    <submittedName>
        <fullName evidence="1">Uncharacterized protein</fullName>
    </submittedName>
</protein>
<reference evidence="1" key="2">
    <citation type="submission" date="2015-03" db="UniProtKB">
        <authorList>
            <consortium name="EnsemblPlants"/>
        </authorList>
    </citation>
    <scope>IDENTIFICATION</scope>
</reference>
<sequence length="199" mass="22509">MAPPPWNPEASLVSPRGSPSCALPIRQWLKGDAKARLGDCERLGAPWRKAQGTHLIAMERHFNSKKLEALSKGKDRNPEMQVCVSNHDKSSGHLTIAWIHDLEGNIWGTSGQFECGIVFGVEVALGYEEICSDSSGNRVFIRRNNGYMKLIKPFTMENILMSRLCREKMYMEENMFSPFPSHCNSFSRPLVLLMVQRIL</sequence>
<evidence type="ECO:0000313" key="1">
    <source>
        <dbReference type="EnsemblPlants" id="Bo6g084860.1"/>
    </source>
</evidence>
<keyword evidence="2" id="KW-1185">Reference proteome</keyword>
<dbReference type="Gramene" id="Bo6g084860.1">
    <property type="protein sequence ID" value="Bo6g084860.1"/>
    <property type="gene ID" value="Bo6g084860"/>
</dbReference>
<organism evidence="1 2">
    <name type="scientific">Brassica oleracea var. oleracea</name>
    <dbReference type="NCBI Taxonomy" id="109376"/>
    <lineage>
        <taxon>Eukaryota</taxon>
        <taxon>Viridiplantae</taxon>
        <taxon>Streptophyta</taxon>
        <taxon>Embryophyta</taxon>
        <taxon>Tracheophyta</taxon>
        <taxon>Spermatophyta</taxon>
        <taxon>Magnoliopsida</taxon>
        <taxon>eudicotyledons</taxon>
        <taxon>Gunneridae</taxon>
        <taxon>Pentapetalae</taxon>
        <taxon>rosids</taxon>
        <taxon>malvids</taxon>
        <taxon>Brassicales</taxon>
        <taxon>Brassicaceae</taxon>
        <taxon>Brassiceae</taxon>
        <taxon>Brassica</taxon>
    </lineage>
</organism>
<dbReference type="AlphaFoldDB" id="A0A0D3CWC2"/>